<comment type="caution">
    <text evidence="4">The sequence shown here is derived from an EMBL/GenBank/DDBJ whole genome shotgun (WGS) entry which is preliminary data.</text>
</comment>
<feature type="region of interest" description="Disordered" evidence="3">
    <location>
        <begin position="533"/>
        <end position="563"/>
    </location>
</feature>
<gene>
    <name evidence="4" type="ORF">J8A68_002825</name>
</gene>
<dbReference type="GO" id="GO:0005886">
    <property type="term" value="C:plasma membrane"/>
    <property type="evidence" value="ECO:0007669"/>
    <property type="project" value="TreeGrafter"/>
</dbReference>
<reference evidence="4 5" key="1">
    <citation type="journal article" date="2021" name="DNA Res.">
        <title>Genome analysis of Candida subhashii reveals its hybrid nature and dual mitochondrial genome conformations.</title>
        <authorList>
            <person name="Mixao V."/>
            <person name="Hegedusova E."/>
            <person name="Saus E."/>
            <person name="Pryszcz L.P."/>
            <person name="Cillingova A."/>
            <person name="Nosek J."/>
            <person name="Gabaldon T."/>
        </authorList>
    </citation>
    <scope>NUCLEOTIDE SEQUENCE [LARGE SCALE GENOMIC DNA]</scope>
    <source>
        <strain evidence="4 5">CBS 10753</strain>
    </source>
</reference>
<dbReference type="Proteomes" id="UP000694255">
    <property type="component" value="Unassembled WGS sequence"/>
</dbReference>
<dbReference type="AlphaFoldDB" id="A0A8J5QFH6"/>
<feature type="compositionally biased region" description="Polar residues" evidence="3">
    <location>
        <begin position="547"/>
        <end position="561"/>
    </location>
</feature>
<proteinExistence type="inferred from homology"/>
<dbReference type="EMBL" id="JAGSYN010000125">
    <property type="protein sequence ID" value="KAG7663576.1"/>
    <property type="molecule type" value="Genomic_DNA"/>
</dbReference>
<protein>
    <recommendedName>
        <fullName evidence="2">Protein EFR3</fullName>
    </recommendedName>
</protein>
<comment type="similarity">
    <text evidence="1">Belongs to the EFR3 family.</text>
</comment>
<dbReference type="InterPro" id="IPR039786">
    <property type="entry name" value="EFR3"/>
</dbReference>
<name>A0A8J5QFH6_9ASCO</name>
<keyword evidence="5" id="KW-1185">Reference proteome</keyword>
<evidence type="ECO:0000256" key="3">
    <source>
        <dbReference type="SAM" id="MobiDB-lite"/>
    </source>
</evidence>
<dbReference type="PANTHER" id="PTHR47766:SF1">
    <property type="entry name" value="PROTEIN EFR3"/>
    <property type="match status" value="1"/>
</dbReference>
<organism evidence="4 5">
    <name type="scientific">[Candida] subhashii</name>
    <dbReference type="NCBI Taxonomy" id="561895"/>
    <lineage>
        <taxon>Eukaryota</taxon>
        <taxon>Fungi</taxon>
        <taxon>Dikarya</taxon>
        <taxon>Ascomycota</taxon>
        <taxon>Saccharomycotina</taxon>
        <taxon>Pichiomycetes</taxon>
        <taxon>Debaryomycetaceae</taxon>
        <taxon>Spathaspora</taxon>
    </lineage>
</organism>
<dbReference type="OrthoDB" id="19232at2759"/>
<dbReference type="Pfam" id="PF21072">
    <property type="entry name" value="EFR3"/>
    <property type="match status" value="1"/>
</dbReference>
<accession>A0A8J5QFH6</accession>
<dbReference type="GO" id="GO:0072659">
    <property type="term" value="P:protein localization to plasma membrane"/>
    <property type="evidence" value="ECO:0007669"/>
    <property type="project" value="InterPro"/>
</dbReference>
<dbReference type="RefSeq" id="XP_049263808.1">
    <property type="nucleotide sequence ID" value="XM_049406615.1"/>
</dbReference>
<evidence type="ECO:0000313" key="5">
    <source>
        <dbReference type="Proteomes" id="UP000694255"/>
    </source>
</evidence>
<evidence type="ECO:0000256" key="1">
    <source>
        <dbReference type="ARBA" id="ARBA00010216"/>
    </source>
</evidence>
<dbReference type="InterPro" id="IPR049150">
    <property type="entry name" value="EFR3_HEAT-like_rpt"/>
</dbReference>
<evidence type="ECO:0000313" key="4">
    <source>
        <dbReference type="EMBL" id="KAG7663576.1"/>
    </source>
</evidence>
<sequence>MSMKKLFRHKHQNLIEQCYPPGKAVDKKANPSELSYLLYYASTRRVKLEKVIKYLEERTAHHAKHNRTGNLQVTLQIVKGLIEKCSDNLNVFAQQVCGILRIALDTKDIALCKSAVSTYAVFCEKLEGPLFTGDKIFVVKFTEITKSLISYGKCGSGPNQYEWQMISLVAISHLCKCLGHNASVSKQFIVMSIPMLAGMIHTNTPEPVILSRLRSNVNVESEDQRLSRIVSSKNYHRNISEQINDNFENDELTLDDITEAAFTAMKAFFDTNSTNQVLEATKAVIDYNIYNIADLDRGVTFLELCISWVPIQLRFIGLTTILITLTEVNKGVNEEEYQFQYQYAHHLLGLLSSKVNMIGLSVTDIIQQLLGLQSDIILKPNRLTKEQGDILTDIYSDCICNLTTHIYYFDQVPDSVQEILVKIEYTLDSSFIDPTDPTDEAPTANQVHDLIIQFLTNVSKIFTILRSKSSSISRNHASLEHWEHTVEFLAPQGEYEDKTTVLSNYQINNIQRKFLQVFDDFLNNELASSVQSSDNISEGMDSDSKLDSATTPSGRRNSTDAFGSGIHGTANDLLRPNVNRYIAVQQNFISHFLIYVEKFFDEYPSADIDLLVLLTTVLKDMIDILGMNFLANFIPFFHHWSLGPHVDEPNERQKLQDTLGYTLMYYSISRLDEQYVKNLDGYAKSSELYELILDAVDYRKKRGFWLSNIEGSDSELETAVLGRAIKSDKLIRVQKKDIEDFACGNNSLIVWLHPQKPYITDIDRTGTGIHVTDFNNTTTNNNNGHVIINNHLEENMVPNLIVTPNSRPSSENLSSNSEKGLYTGLGLGTAVDINCIQSEIVQFNQVFPQKSFPFNPNLQESITNVLGVHESNGSIFTADSKHPLVGPKVVDLKDLMVSTPESFRMPRRSSEATSIVAPGSILHKHIQCNDVSSILDGLDSDDDAAIVV</sequence>
<dbReference type="PANTHER" id="PTHR47766">
    <property type="entry name" value="PROTEIN EFR3"/>
    <property type="match status" value="1"/>
</dbReference>
<evidence type="ECO:0000256" key="2">
    <source>
        <dbReference type="ARBA" id="ARBA00017967"/>
    </source>
</evidence>
<dbReference type="GeneID" id="73469626"/>